<organism evidence="1 2">
    <name type="scientific">Ferrimonas marina</name>
    <dbReference type="NCBI Taxonomy" id="299255"/>
    <lineage>
        <taxon>Bacteria</taxon>
        <taxon>Pseudomonadati</taxon>
        <taxon>Pseudomonadota</taxon>
        <taxon>Gammaproteobacteria</taxon>
        <taxon>Alteromonadales</taxon>
        <taxon>Ferrimonadaceae</taxon>
        <taxon>Ferrimonas</taxon>
    </lineage>
</organism>
<dbReference type="Proteomes" id="UP000184268">
    <property type="component" value="Unassembled WGS sequence"/>
</dbReference>
<dbReference type="EMBL" id="FQXG01000003">
    <property type="protein sequence ID" value="SHH60314.1"/>
    <property type="molecule type" value="Genomic_DNA"/>
</dbReference>
<dbReference type="InterPro" id="IPR015947">
    <property type="entry name" value="PUA-like_sf"/>
</dbReference>
<dbReference type="STRING" id="299255.SAMN02745129_2488"/>
<keyword evidence="2" id="KW-1185">Reference proteome</keyword>
<sequence length="158" mass="17199">MNPATLISIKAEHVINILSGDKTIELRRRIGKHIAPGAQLIIYTSSPVKAITATARVRLIEHGAPADIDKATLAKCCVSSADVFHYAAGLGKLFLIHLEQVTPLMHPIPLAQLRSLGITPPQSYRYAPSMLADLVQQQNPTVHQGQFRVVDCSLYGPM</sequence>
<dbReference type="AlphaFoldDB" id="A0A1M5UBD5"/>
<accession>A0A1M5UBD5</accession>
<dbReference type="SUPFAM" id="SSF88697">
    <property type="entry name" value="PUA domain-like"/>
    <property type="match status" value="1"/>
</dbReference>
<reference evidence="1 2" key="1">
    <citation type="submission" date="2016-11" db="EMBL/GenBank/DDBJ databases">
        <authorList>
            <person name="Jaros S."/>
            <person name="Januszkiewicz K."/>
            <person name="Wedrychowicz H."/>
        </authorList>
    </citation>
    <scope>NUCLEOTIDE SEQUENCE [LARGE SCALE GENOMIC DNA]</scope>
    <source>
        <strain evidence="1 2">DSM 16917</strain>
    </source>
</reference>
<dbReference type="Gene3D" id="2.30.130.30">
    <property type="entry name" value="Hypothetical protein"/>
    <property type="match status" value="1"/>
</dbReference>
<dbReference type="RefSeq" id="WP_067655380.1">
    <property type="nucleotide sequence ID" value="NZ_FQXG01000003.1"/>
</dbReference>
<evidence type="ECO:0000313" key="1">
    <source>
        <dbReference type="EMBL" id="SHH60314.1"/>
    </source>
</evidence>
<gene>
    <name evidence="1" type="ORF">SAMN02745129_2488</name>
</gene>
<name>A0A1M5UBD5_9GAMM</name>
<evidence type="ECO:0000313" key="2">
    <source>
        <dbReference type="Proteomes" id="UP000184268"/>
    </source>
</evidence>
<protein>
    <submittedName>
        <fullName evidence="1">Predicted transcriptional regulator, contains an HTH and PUA-like domains</fullName>
    </submittedName>
</protein>
<proteinExistence type="predicted"/>
<dbReference type="OrthoDB" id="1955360at2"/>